<dbReference type="EC" id="4.1.2.47" evidence="15"/>
<dbReference type="AlphaFoldDB" id="A0A371HDY9"/>
<dbReference type="PANTHER" id="PTHR10992">
    <property type="entry name" value="METHYLESTERASE FAMILY MEMBER"/>
    <property type="match status" value="1"/>
</dbReference>
<evidence type="ECO:0000256" key="11">
    <source>
        <dbReference type="ARBA" id="ARBA00052600"/>
    </source>
</evidence>
<proteinExistence type="inferred from homology"/>
<evidence type="ECO:0000256" key="17">
    <source>
        <dbReference type="ARBA" id="ARBA00076040"/>
    </source>
</evidence>
<evidence type="ECO:0000256" key="3">
    <source>
        <dbReference type="ARBA" id="ARBA00050262"/>
    </source>
</evidence>
<evidence type="ECO:0000256" key="8">
    <source>
        <dbReference type="ARBA" id="ARBA00051977"/>
    </source>
</evidence>
<comment type="catalytic activity">
    <reaction evidence="8">
        <text>acrolein + hydrogen cyanide = (2S)-2-hydroxybut-3-enenitrile</text>
        <dbReference type="Rhea" id="RHEA:77411"/>
        <dbReference type="ChEBI" id="CHEBI:15368"/>
        <dbReference type="ChEBI" id="CHEBI:18407"/>
        <dbReference type="ChEBI" id="CHEBI:197356"/>
    </reaction>
</comment>
<dbReference type="GO" id="GO:0009694">
    <property type="term" value="P:jasmonic acid metabolic process"/>
    <property type="evidence" value="ECO:0007669"/>
    <property type="project" value="TreeGrafter"/>
</dbReference>
<dbReference type="OrthoDB" id="408373at2759"/>
<name>A0A371HDY9_MUCPR</name>
<evidence type="ECO:0000259" key="20">
    <source>
        <dbReference type="Pfam" id="PF00561"/>
    </source>
</evidence>
<comment type="catalytic activity">
    <reaction evidence="5">
        <text>formylthiophene + hydrogen cyanide = (2R)-2-hydroxy-2-(thiophen-2-yl)acetonitrile</text>
        <dbReference type="Rhea" id="RHEA:77455"/>
        <dbReference type="ChEBI" id="CHEBI:18407"/>
        <dbReference type="ChEBI" id="CHEBI:87301"/>
        <dbReference type="ChEBI" id="CHEBI:197332"/>
    </reaction>
</comment>
<evidence type="ECO:0000256" key="13">
    <source>
        <dbReference type="ARBA" id="ARBA00052826"/>
    </source>
</evidence>
<comment type="catalytic activity">
    <reaction evidence="9">
        <text>2-methylpropanal + hydrogen cyanide = (2S)-2-hydroxy-3-methylbutanenitrile</text>
        <dbReference type="Rhea" id="RHEA:77403"/>
        <dbReference type="ChEBI" id="CHEBI:18407"/>
        <dbReference type="ChEBI" id="CHEBI:48943"/>
        <dbReference type="ChEBI" id="CHEBI:197354"/>
    </reaction>
</comment>
<evidence type="ECO:0000256" key="12">
    <source>
        <dbReference type="ARBA" id="ARBA00052609"/>
    </source>
</evidence>
<dbReference type="Pfam" id="PF00561">
    <property type="entry name" value="Abhydrolase_1"/>
    <property type="match status" value="2"/>
</dbReference>
<evidence type="ECO:0000256" key="14">
    <source>
        <dbReference type="ARBA" id="ARBA00060885"/>
    </source>
</evidence>
<evidence type="ECO:0000256" key="10">
    <source>
        <dbReference type="ARBA" id="ARBA00052511"/>
    </source>
</evidence>
<evidence type="ECO:0000256" key="16">
    <source>
        <dbReference type="ARBA" id="ARBA00069221"/>
    </source>
</evidence>
<comment type="catalytic activity">
    <reaction evidence="11">
        <text>2,2-dimethylpropanal + hydrogen cyanide = (2S)-2-hydroxy-3,3-dimethylbutanenitrile</text>
        <dbReference type="Rhea" id="RHEA:77407"/>
        <dbReference type="ChEBI" id="CHEBI:18407"/>
        <dbReference type="ChEBI" id="CHEBI:141557"/>
        <dbReference type="ChEBI" id="CHEBI:197355"/>
    </reaction>
</comment>
<dbReference type="EMBL" id="QJKJ01002869">
    <property type="protein sequence ID" value="RDY00975.1"/>
    <property type="molecule type" value="Genomic_DNA"/>
</dbReference>
<comment type="catalytic activity">
    <reaction evidence="4">
        <text>benzaldehyde + hydrogen cyanide = (S)-mandelonitrile</text>
        <dbReference type="Rhea" id="RHEA:77427"/>
        <dbReference type="ChEBI" id="CHEBI:17169"/>
        <dbReference type="ChEBI" id="CHEBI:18407"/>
        <dbReference type="ChEBI" id="CHEBI:36941"/>
    </reaction>
</comment>
<comment type="similarity">
    <text evidence="14">Belongs to the AB hydrolase superfamily. Hydroxynitrile lyase family.</text>
</comment>
<comment type="catalytic activity">
    <reaction evidence="7">
        <text>a disubstituted aliphatic (S)-hydroxynitrile = a ketone + hydrogen cyanide</text>
        <dbReference type="Rhea" id="RHEA:56592"/>
        <dbReference type="ChEBI" id="CHEBI:17087"/>
        <dbReference type="ChEBI" id="CHEBI:18407"/>
        <dbReference type="ChEBI" id="CHEBI:140597"/>
        <dbReference type="EC" id="4.1.2.47"/>
    </reaction>
</comment>
<organism evidence="21 22">
    <name type="scientific">Mucuna pruriens</name>
    <name type="common">Velvet bean</name>
    <name type="synonym">Dolichos pruriens</name>
    <dbReference type="NCBI Taxonomy" id="157652"/>
    <lineage>
        <taxon>Eukaryota</taxon>
        <taxon>Viridiplantae</taxon>
        <taxon>Streptophyta</taxon>
        <taxon>Embryophyta</taxon>
        <taxon>Tracheophyta</taxon>
        <taxon>Spermatophyta</taxon>
        <taxon>Magnoliopsida</taxon>
        <taxon>eudicotyledons</taxon>
        <taxon>Gunneridae</taxon>
        <taxon>Pentapetalae</taxon>
        <taxon>rosids</taxon>
        <taxon>fabids</taxon>
        <taxon>Fabales</taxon>
        <taxon>Fabaceae</taxon>
        <taxon>Papilionoideae</taxon>
        <taxon>50 kb inversion clade</taxon>
        <taxon>NPAAA clade</taxon>
        <taxon>indigoferoid/millettioid clade</taxon>
        <taxon>Phaseoleae</taxon>
        <taxon>Mucuna</taxon>
    </lineage>
</organism>
<dbReference type="InterPro" id="IPR029058">
    <property type="entry name" value="AB_hydrolase_fold"/>
</dbReference>
<reference evidence="21" key="1">
    <citation type="submission" date="2018-05" db="EMBL/GenBank/DDBJ databases">
        <title>Draft genome of Mucuna pruriens seed.</title>
        <authorList>
            <person name="Nnadi N.E."/>
            <person name="Vos R."/>
            <person name="Hasami M.H."/>
            <person name="Devisetty U.K."/>
            <person name="Aguiy J.C."/>
        </authorList>
    </citation>
    <scope>NUCLEOTIDE SEQUENCE [LARGE SCALE GENOMIC DNA]</scope>
    <source>
        <strain evidence="21">JCA_2017</strain>
    </source>
</reference>
<evidence type="ECO:0000313" key="21">
    <source>
        <dbReference type="EMBL" id="RDY00975.1"/>
    </source>
</evidence>
<comment type="caution">
    <text evidence="21">The sequence shown here is derived from an EMBL/GenBank/DDBJ whole genome shotgun (WGS) entry which is preliminary data.</text>
</comment>
<dbReference type="GO" id="GO:0009696">
    <property type="term" value="P:salicylic acid metabolic process"/>
    <property type="evidence" value="ECO:0007669"/>
    <property type="project" value="TreeGrafter"/>
</dbReference>
<accession>A0A371HDY9</accession>
<dbReference type="PANTHER" id="PTHR10992:SF1077">
    <property type="entry name" value="ALPHA_BETA FOLD HYDROLASE"/>
    <property type="match status" value="1"/>
</dbReference>
<dbReference type="InterPro" id="IPR000073">
    <property type="entry name" value="AB_hydrolase_1"/>
</dbReference>
<dbReference type="InterPro" id="IPR045889">
    <property type="entry name" value="MES/HNL"/>
</dbReference>
<evidence type="ECO:0000256" key="15">
    <source>
        <dbReference type="ARBA" id="ARBA00066572"/>
    </source>
</evidence>
<protein>
    <recommendedName>
        <fullName evidence="16">(S)-hydroxynitrile lyase</fullName>
        <ecNumber evidence="15">4.1.2.47</ecNumber>
    </recommendedName>
    <alternativeName>
        <fullName evidence="17">2-hydroxy-2-methylpropanenitrile lyase</fullName>
    </alternativeName>
    <alternativeName>
        <fullName evidence="18">Acetone cyanohydrin lyase</fullName>
    </alternativeName>
    <alternativeName>
        <fullName evidence="19">Hydroxynitrile lyase</fullName>
    </alternativeName>
</protein>
<evidence type="ECO:0000256" key="4">
    <source>
        <dbReference type="ARBA" id="ARBA00050358"/>
    </source>
</evidence>
<dbReference type="Gene3D" id="3.40.50.1820">
    <property type="entry name" value="alpha/beta hydrolase"/>
    <property type="match status" value="3"/>
</dbReference>
<evidence type="ECO:0000256" key="7">
    <source>
        <dbReference type="ARBA" id="ARBA00051735"/>
    </source>
</evidence>
<feature type="domain" description="AB hydrolase-1" evidence="20">
    <location>
        <begin position="191"/>
        <end position="427"/>
    </location>
</feature>
<dbReference type="GO" id="GO:0080032">
    <property type="term" value="F:methyl jasmonate esterase activity"/>
    <property type="evidence" value="ECO:0007669"/>
    <property type="project" value="TreeGrafter"/>
</dbReference>
<evidence type="ECO:0000256" key="5">
    <source>
        <dbReference type="ARBA" id="ARBA00050608"/>
    </source>
</evidence>
<comment type="catalytic activity">
    <reaction evidence="12">
        <text>cyclohexanecarbaldehyde + hydrogen cyanide = (2S)-2-cyclohexyl-2-hydroxyacetonitrile</text>
        <dbReference type="Rhea" id="RHEA:77423"/>
        <dbReference type="ChEBI" id="CHEBI:18407"/>
        <dbReference type="ChEBI" id="CHEBI:197359"/>
        <dbReference type="ChEBI" id="CHEBI:197360"/>
    </reaction>
</comment>
<comment type="catalytic activity">
    <reaction evidence="13">
        <text>an aromatic (S)-hydroxynitrile = an aromatic aldehyde + hydrogen cyanide</text>
        <dbReference type="Rhea" id="RHEA:54660"/>
        <dbReference type="ChEBI" id="CHEBI:18407"/>
        <dbReference type="ChEBI" id="CHEBI:33855"/>
        <dbReference type="ChEBI" id="CHEBI:138306"/>
        <dbReference type="EC" id="4.1.2.47"/>
    </reaction>
</comment>
<comment type="catalytic activity">
    <reaction evidence="1">
        <text>4-methoxybenzaldehyde + hydrogen cyanide = (2S)-2-hydroxy-2-(4-methoxyphenyl)acetonitrile</text>
        <dbReference type="Rhea" id="RHEA:77447"/>
        <dbReference type="ChEBI" id="CHEBI:18407"/>
        <dbReference type="ChEBI" id="CHEBI:28235"/>
        <dbReference type="ChEBI" id="CHEBI:197328"/>
    </reaction>
</comment>
<comment type="catalytic activity">
    <reaction evidence="2">
        <text>a monosubstituted aliphatic (S)-hydroxynitrile = an aldehyde + hydrogen cyanide</text>
        <dbReference type="Rhea" id="RHEA:56588"/>
        <dbReference type="ChEBI" id="CHEBI:17478"/>
        <dbReference type="ChEBI" id="CHEBI:18407"/>
        <dbReference type="ChEBI" id="CHEBI:140596"/>
        <dbReference type="EC" id="4.1.2.47"/>
    </reaction>
</comment>
<evidence type="ECO:0000256" key="9">
    <source>
        <dbReference type="ARBA" id="ARBA00052033"/>
    </source>
</evidence>
<evidence type="ECO:0000256" key="6">
    <source>
        <dbReference type="ARBA" id="ARBA00051647"/>
    </source>
</evidence>
<comment type="catalytic activity">
    <reaction evidence="3">
        <text>2-hydroxy-2-methylpropanenitrile = acetone + hydrogen cyanide</text>
        <dbReference type="Rhea" id="RHEA:11932"/>
        <dbReference type="ChEBI" id="CHEBI:15347"/>
        <dbReference type="ChEBI" id="CHEBI:15348"/>
        <dbReference type="ChEBI" id="CHEBI:18407"/>
    </reaction>
    <physiologicalReaction direction="left-to-right" evidence="3">
        <dbReference type="Rhea" id="RHEA:11933"/>
    </physiologicalReaction>
</comment>
<feature type="domain" description="AB hydrolase-1" evidence="20">
    <location>
        <begin position="435"/>
        <end position="563"/>
    </location>
</feature>
<evidence type="ECO:0000256" key="19">
    <source>
        <dbReference type="ARBA" id="ARBA00079794"/>
    </source>
</evidence>
<dbReference type="SUPFAM" id="SSF53474">
    <property type="entry name" value="alpha/beta-Hydrolases"/>
    <property type="match status" value="2"/>
</dbReference>
<feature type="non-terminal residue" evidence="21">
    <location>
        <position position="645"/>
    </location>
</feature>
<dbReference type="GO" id="GO:0047606">
    <property type="term" value="F:(S)-hydroxynitrile lyase activity"/>
    <property type="evidence" value="ECO:0007669"/>
    <property type="project" value="UniProtKB-EC"/>
</dbReference>
<dbReference type="Proteomes" id="UP000257109">
    <property type="component" value="Unassembled WGS sequence"/>
</dbReference>
<dbReference type="GO" id="GO:0080031">
    <property type="term" value="F:methyl salicylate esterase activity"/>
    <property type="evidence" value="ECO:0007669"/>
    <property type="project" value="TreeGrafter"/>
</dbReference>
<evidence type="ECO:0000256" key="18">
    <source>
        <dbReference type="ARBA" id="ARBA00078291"/>
    </source>
</evidence>
<sequence>MSQGGSREDSVLGRLSPGQFWGTTIEFHLPVTRRLGSTLEQQYFILDNNAPILSSLGVQFLASRMYQLSPSEDLTLAFSLVRALPPFLSNVKLLTKQTAVTKNKNGRVPKVFIITEKDNLITEDFQRWIIENTAPYAEVKVIKDSDHMPIKSHQQRKEKDKAKSLKMFKQESYILVILVLFFHTFCVNGKHFVLVHGGLHGAWCWYKVANQLKSFGHNVTTLDMAASGINPKQMQEVLSVSEYHEPLMTFMASLPSKEKVILVGHSLGGLSVSIAMEKYPKQISVAVFITATVVSQNLTYLAFLQERGRRTEPIDLDKFFILDGHNKAPTLTSLGVKLLASRFYQLSSPEDLTLAFSLVRPLPLFRSDVKLLTKETAVTKYKNGRVPKIFIITEKDNLQKEDFQWWIIESTGPYVEVKVIKDSDHMVANQLKLFGHNVTILDMAASGINPKQMQEVLSVSEYHEPLITFMASLPPKEKVILVGHSLGGLSVSIAMEKYPKKISVAVFLTATVVSQNLTYSAYLQEVRRRLGSLLEKQYFILNGPNKPPILSSPGVQLLASRLYQLSPAQDLTLALSLVRPLPPFMSDVKLLRKQTAVTKNKNGRVSKVFIISERDNLQTEDFQRWIIENTGPYAEVKVIKDSDHM</sequence>
<keyword evidence="22" id="KW-1185">Reference proteome</keyword>
<dbReference type="FunFam" id="3.40.50.1820:FF:000051">
    <property type="entry name" value="(S)-hydroxynitrile lyase"/>
    <property type="match status" value="2"/>
</dbReference>
<dbReference type="GO" id="GO:0080030">
    <property type="term" value="F:methyl indole-3-acetate esterase activity"/>
    <property type="evidence" value="ECO:0007669"/>
    <property type="project" value="TreeGrafter"/>
</dbReference>
<feature type="non-terminal residue" evidence="21">
    <location>
        <position position="1"/>
    </location>
</feature>
<comment type="catalytic activity">
    <reaction evidence="6">
        <text>butan-2-one + hydrogen cyanide = 2-hydroxy-2-methylbutanenitrile</text>
        <dbReference type="Rhea" id="RHEA:77467"/>
        <dbReference type="ChEBI" id="CHEBI:18407"/>
        <dbReference type="ChEBI" id="CHEBI:28398"/>
        <dbReference type="ChEBI" id="CHEBI:60954"/>
    </reaction>
    <physiologicalReaction direction="right-to-left" evidence="6">
        <dbReference type="Rhea" id="RHEA:77469"/>
    </physiologicalReaction>
</comment>
<gene>
    <name evidence="21" type="primary">SABP2</name>
    <name evidence="21" type="ORF">CR513_15763</name>
</gene>
<evidence type="ECO:0000256" key="1">
    <source>
        <dbReference type="ARBA" id="ARBA00050104"/>
    </source>
</evidence>
<evidence type="ECO:0000256" key="2">
    <source>
        <dbReference type="ARBA" id="ARBA00050241"/>
    </source>
</evidence>
<comment type="catalytic activity">
    <reaction evidence="10">
        <text>3-formylthiophene + hydrogen cyanide = (2S)-2-hydroxy-2-(thiophen-3-yl)acetonitrile</text>
        <dbReference type="Rhea" id="RHEA:77459"/>
        <dbReference type="ChEBI" id="CHEBI:18407"/>
        <dbReference type="ChEBI" id="CHEBI:87611"/>
        <dbReference type="ChEBI" id="CHEBI:197333"/>
    </reaction>
</comment>
<evidence type="ECO:0000313" key="22">
    <source>
        <dbReference type="Proteomes" id="UP000257109"/>
    </source>
</evidence>
<dbReference type="STRING" id="157652.A0A371HDY9"/>